<dbReference type="Pfam" id="PF00059">
    <property type="entry name" value="Lectin_C"/>
    <property type="match status" value="1"/>
</dbReference>
<feature type="domain" description="C-type lectin" evidence="3">
    <location>
        <begin position="9"/>
        <end position="127"/>
    </location>
</feature>
<dbReference type="PANTHER" id="PTHR22801:SF63">
    <property type="entry name" value="C-TYPE LECTIN DOMAIN-CONTAINING PROTEIN"/>
    <property type="match status" value="1"/>
</dbReference>
<dbReference type="AlphaFoldDB" id="A0A9J7KHD9"/>
<evidence type="ECO:0000256" key="1">
    <source>
        <dbReference type="ARBA" id="ARBA00023157"/>
    </source>
</evidence>
<dbReference type="Gene3D" id="3.10.100.10">
    <property type="entry name" value="Mannose-Binding Protein A, subunit A"/>
    <property type="match status" value="1"/>
</dbReference>
<dbReference type="PROSITE" id="PS00615">
    <property type="entry name" value="C_TYPE_LECTIN_1"/>
    <property type="match status" value="1"/>
</dbReference>
<reference evidence="5" key="2">
    <citation type="submission" date="2025-08" db="UniProtKB">
        <authorList>
            <consortium name="RefSeq"/>
        </authorList>
    </citation>
    <scope>IDENTIFICATION</scope>
    <source>
        <strain evidence="5">S238N-H82</strain>
        <tissue evidence="5">Testes</tissue>
    </source>
</reference>
<keyword evidence="1" id="KW-1015">Disulfide bond</keyword>
<dbReference type="Proteomes" id="UP000001554">
    <property type="component" value="Chromosome 17"/>
</dbReference>
<dbReference type="InterPro" id="IPR016186">
    <property type="entry name" value="C-type_lectin-like/link_sf"/>
</dbReference>
<dbReference type="OrthoDB" id="418245at2759"/>
<feature type="compositionally biased region" description="Polar residues" evidence="2">
    <location>
        <begin position="131"/>
        <end position="146"/>
    </location>
</feature>
<proteinExistence type="predicted"/>
<dbReference type="PANTHER" id="PTHR22801">
    <property type="entry name" value="LITHOSTATHINE"/>
    <property type="match status" value="1"/>
</dbReference>
<evidence type="ECO:0000259" key="3">
    <source>
        <dbReference type="PROSITE" id="PS50041"/>
    </source>
</evidence>
<dbReference type="CDD" id="cd00037">
    <property type="entry name" value="CLECT"/>
    <property type="match status" value="1"/>
</dbReference>
<evidence type="ECO:0000313" key="5">
    <source>
        <dbReference type="RefSeq" id="XP_035660143.1"/>
    </source>
</evidence>
<dbReference type="PROSITE" id="PS50041">
    <property type="entry name" value="C_TYPE_LECTIN_2"/>
    <property type="match status" value="1"/>
</dbReference>
<feature type="region of interest" description="Disordered" evidence="2">
    <location>
        <begin position="131"/>
        <end position="159"/>
    </location>
</feature>
<dbReference type="SUPFAM" id="SSF56436">
    <property type="entry name" value="C-type lectin-like"/>
    <property type="match status" value="1"/>
</dbReference>
<protein>
    <submittedName>
        <fullName evidence="5">C-type lectin mannose-binding isoform-like</fullName>
    </submittedName>
</protein>
<dbReference type="KEGG" id="bfo:118404871"/>
<accession>A0A9J7KHD9</accession>
<dbReference type="InterPro" id="IPR001304">
    <property type="entry name" value="C-type_lectin-like"/>
</dbReference>
<dbReference type="InterPro" id="IPR018378">
    <property type="entry name" value="C-type_lectin_CS"/>
</dbReference>
<dbReference type="RefSeq" id="XP_035660143.1">
    <property type="nucleotide sequence ID" value="XM_035804250.1"/>
</dbReference>
<dbReference type="OMA" id="ENEFRWH"/>
<feature type="compositionally biased region" description="Basic and acidic residues" evidence="2">
    <location>
        <begin position="148"/>
        <end position="159"/>
    </location>
</feature>
<dbReference type="InterPro" id="IPR050801">
    <property type="entry name" value="Ca-Dep_Lectins_ImmuneDev"/>
</dbReference>
<evidence type="ECO:0000256" key="2">
    <source>
        <dbReference type="SAM" id="MobiDB-lite"/>
    </source>
</evidence>
<evidence type="ECO:0000313" key="4">
    <source>
        <dbReference type="Proteomes" id="UP000001554"/>
    </source>
</evidence>
<dbReference type="SMART" id="SM00034">
    <property type="entry name" value="CLECT"/>
    <property type="match status" value="1"/>
</dbReference>
<reference evidence="4" key="1">
    <citation type="journal article" date="2020" name="Nat. Ecol. Evol.">
        <title>Deeply conserved synteny resolves early events in vertebrate evolution.</title>
        <authorList>
            <person name="Simakov O."/>
            <person name="Marletaz F."/>
            <person name="Yue J.X."/>
            <person name="O'Connell B."/>
            <person name="Jenkins J."/>
            <person name="Brandt A."/>
            <person name="Calef R."/>
            <person name="Tung C.H."/>
            <person name="Huang T.K."/>
            <person name="Schmutz J."/>
            <person name="Satoh N."/>
            <person name="Yu J.K."/>
            <person name="Putnam N.H."/>
            <person name="Green R.E."/>
            <person name="Rokhsar D.S."/>
        </authorList>
    </citation>
    <scope>NUCLEOTIDE SEQUENCE [LARGE SCALE GENOMIC DNA]</scope>
    <source>
        <strain evidence="4">S238N-H82</strain>
    </source>
</reference>
<dbReference type="GeneID" id="118404871"/>
<name>A0A9J7KHD9_BRAFL</name>
<gene>
    <name evidence="5" type="primary">LOC118404871</name>
</gene>
<keyword evidence="4" id="KW-1185">Reference proteome</keyword>
<sequence>MSKLHCTRHQQHCYSLVLNTATFTDAEITCAGYGGILATIPDEGTQLFIIQLVGDRDTWIGLDDRRNEGQFMWSDGTPLGSGYTYWSPGEPNDASTSSDQDCVHLWPLAGFRWDDQPCERMEHFVCQFSASGDRSNADPGNSNVPGNSHDRHLDHQAQQ</sequence>
<dbReference type="InterPro" id="IPR016187">
    <property type="entry name" value="CTDL_fold"/>
</dbReference>
<organism evidence="4 5">
    <name type="scientific">Branchiostoma floridae</name>
    <name type="common">Florida lancelet</name>
    <name type="synonym">Amphioxus</name>
    <dbReference type="NCBI Taxonomy" id="7739"/>
    <lineage>
        <taxon>Eukaryota</taxon>
        <taxon>Metazoa</taxon>
        <taxon>Chordata</taxon>
        <taxon>Cephalochordata</taxon>
        <taxon>Leptocardii</taxon>
        <taxon>Amphioxiformes</taxon>
        <taxon>Branchiostomatidae</taxon>
        <taxon>Branchiostoma</taxon>
    </lineage>
</organism>